<sequence>MSVSPLRPIERFLPGVVAPRLVASKPTLQTLSAKLMQDGVVKPHAMLQAIAQQTDRRRHLVDLLLARGASSAEMLYDAIGRHWGVGHVDLSAAPPDPRLTAAVNPASALQDGLLPWRKVGQATVIVTAYPDLFQRHRSRLQDQFGPVAMAVAPLAHIEKALLATHGASLAHASETRVPASESCRAYHSTTLQRPALMLAAILLVLAILQPMLTLTAVFGIALLAMFSHNIMKLIALILMARSGPEPQIPPVIAQLPVVSVMVALYRESNIAAKLTARLDQLDYPRALLDILLVVEEEDQMTRSALTTANLPGWMRVVVVPDGTVKTKPRALNYALDHCRGSIVGIYDAEDAPEPDQIRKIVARFHQRGPEVVCLQGQLDYYNPRSNWLARCFTIEYASWFRMFLPGIERMGMAIPLGGTTLFFRRKALEELGGWDAQNVTEDADLGLRLFRHGYRTELIDTTTFEEANCRSFPWVKQRSRWIKGYMMTWITHMRQPRLLWRQLGARCFIGFQVQFLGSILQSLLAPLIWSLWLIPFGFWHPLPEAIGDAAFNLLYVLMTATAVLSIIFDIAGMRRTKHRLNPLWALTLTLYHPLATLAAYKALWELMTKPFYWDKTSHGHFDL</sequence>
<dbReference type="RefSeq" id="WP_380072597.1">
    <property type="nucleotide sequence ID" value="NZ_JBHRTO010000001.1"/>
</dbReference>
<evidence type="ECO:0000256" key="4">
    <source>
        <dbReference type="SAM" id="Phobius"/>
    </source>
</evidence>
<dbReference type="InterPro" id="IPR001173">
    <property type="entry name" value="Glyco_trans_2-like"/>
</dbReference>
<keyword evidence="4" id="KW-0812">Transmembrane</keyword>
<organism evidence="7 8">
    <name type="scientific">Cypionkella sinensis</name>
    <dbReference type="NCBI Taxonomy" id="1756043"/>
    <lineage>
        <taxon>Bacteria</taxon>
        <taxon>Pseudomonadati</taxon>
        <taxon>Pseudomonadota</taxon>
        <taxon>Alphaproteobacteria</taxon>
        <taxon>Rhodobacterales</taxon>
        <taxon>Paracoccaceae</taxon>
        <taxon>Cypionkella</taxon>
    </lineage>
</organism>
<proteinExistence type="inferred from homology"/>
<feature type="domain" description="Glycosyltransferase 2-like" evidence="6">
    <location>
        <begin position="344"/>
        <end position="539"/>
    </location>
</feature>
<dbReference type="Proteomes" id="UP001595547">
    <property type="component" value="Unassembled WGS sequence"/>
</dbReference>
<evidence type="ECO:0000256" key="3">
    <source>
        <dbReference type="ARBA" id="ARBA00022679"/>
    </source>
</evidence>
<accession>A0ABV7IWT7</accession>
<keyword evidence="4" id="KW-0472">Membrane</keyword>
<dbReference type="Gene3D" id="3.90.550.10">
    <property type="entry name" value="Spore Coat Polysaccharide Biosynthesis Protein SpsA, Chain A"/>
    <property type="match status" value="1"/>
</dbReference>
<keyword evidence="2" id="KW-0328">Glycosyltransferase</keyword>
<feature type="transmembrane region" description="Helical" evidence="4">
    <location>
        <begin position="503"/>
        <end position="529"/>
    </location>
</feature>
<feature type="domain" description="Type II secretion system protein GspE N-terminal" evidence="5">
    <location>
        <begin position="83"/>
        <end position="161"/>
    </location>
</feature>
<evidence type="ECO:0000313" key="7">
    <source>
        <dbReference type="EMBL" id="MFC3180980.1"/>
    </source>
</evidence>
<evidence type="ECO:0000256" key="1">
    <source>
        <dbReference type="ARBA" id="ARBA00006739"/>
    </source>
</evidence>
<keyword evidence="3" id="KW-0808">Transferase</keyword>
<dbReference type="EMBL" id="JBHRTO010000001">
    <property type="protein sequence ID" value="MFC3180980.1"/>
    <property type="molecule type" value="Genomic_DNA"/>
</dbReference>
<dbReference type="Pfam" id="PF05157">
    <property type="entry name" value="MshEN"/>
    <property type="match status" value="1"/>
</dbReference>
<evidence type="ECO:0000256" key="2">
    <source>
        <dbReference type="ARBA" id="ARBA00022676"/>
    </source>
</evidence>
<dbReference type="InterPro" id="IPR007831">
    <property type="entry name" value="T2SS_GspE_N"/>
</dbReference>
<comment type="similarity">
    <text evidence="1">Belongs to the glycosyltransferase 2 family.</text>
</comment>
<evidence type="ECO:0000259" key="5">
    <source>
        <dbReference type="Pfam" id="PF05157"/>
    </source>
</evidence>
<feature type="transmembrane region" description="Helical" evidence="4">
    <location>
        <begin position="194"/>
        <end position="212"/>
    </location>
</feature>
<keyword evidence="4" id="KW-1133">Transmembrane helix</keyword>
<dbReference type="PANTHER" id="PTHR43630:SF1">
    <property type="entry name" value="POLY-BETA-1,6-N-ACETYL-D-GLUCOSAMINE SYNTHASE"/>
    <property type="match status" value="1"/>
</dbReference>
<evidence type="ECO:0000259" key="6">
    <source>
        <dbReference type="Pfam" id="PF13632"/>
    </source>
</evidence>
<protein>
    <submittedName>
        <fullName evidence="7">Glycosyltransferase family 2 protein</fullName>
    </submittedName>
</protein>
<feature type="transmembrane region" description="Helical" evidence="4">
    <location>
        <begin position="549"/>
        <end position="571"/>
    </location>
</feature>
<dbReference type="InterPro" id="IPR029044">
    <property type="entry name" value="Nucleotide-diphossugar_trans"/>
</dbReference>
<evidence type="ECO:0000313" key="8">
    <source>
        <dbReference type="Proteomes" id="UP001595547"/>
    </source>
</evidence>
<comment type="caution">
    <text evidence="7">The sequence shown here is derived from an EMBL/GenBank/DDBJ whole genome shotgun (WGS) entry which is preliminary data.</text>
</comment>
<dbReference type="SUPFAM" id="SSF53448">
    <property type="entry name" value="Nucleotide-diphospho-sugar transferases"/>
    <property type="match status" value="1"/>
</dbReference>
<dbReference type="PANTHER" id="PTHR43630">
    <property type="entry name" value="POLY-BETA-1,6-N-ACETYL-D-GLUCOSAMINE SYNTHASE"/>
    <property type="match status" value="1"/>
</dbReference>
<dbReference type="Pfam" id="PF13632">
    <property type="entry name" value="Glyco_trans_2_3"/>
    <property type="match status" value="1"/>
</dbReference>
<dbReference type="SUPFAM" id="SSF160246">
    <property type="entry name" value="EspE N-terminal domain-like"/>
    <property type="match status" value="1"/>
</dbReference>
<reference evidence="8" key="1">
    <citation type="journal article" date="2019" name="Int. J. Syst. Evol. Microbiol.">
        <title>The Global Catalogue of Microorganisms (GCM) 10K type strain sequencing project: providing services to taxonomists for standard genome sequencing and annotation.</title>
        <authorList>
            <consortium name="The Broad Institute Genomics Platform"/>
            <consortium name="The Broad Institute Genome Sequencing Center for Infectious Disease"/>
            <person name="Wu L."/>
            <person name="Ma J."/>
        </authorList>
    </citation>
    <scope>NUCLEOTIDE SEQUENCE [LARGE SCALE GENOMIC DNA]</scope>
    <source>
        <strain evidence="8">KCTC 52039</strain>
    </source>
</reference>
<gene>
    <name evidence="7" type="ORF">ACFOGH_08270</name>
</gene>
<dbReference type="CDD" id="cd06427">
    <property type="entry name" value="CESA_like_2"/>
    <property type="match status" value="1"/>
</dbReference>
<feature type="transmembrane region" description="Helical" evidence="4">
    <location>
        <begin position="583"/>
        <end position="603"/>
    </location>
</feature>
<keyword evidence="8" id="KW-1185">Reference proteome</keyword>
<dbReference type="InterPro" id="IPR037257">
    <property type="entry name" value="T2SS_E_N_sf"/>
</dbReference>
<name>A0ABV7IWT7_9RHOB</name>